<feature type="signal peptide" evidence="1">
    <location>
        <begin position="1"/>
        <end position="18"/>
    </location>
</feature>
<keyword evidence="4" id="KW-1185">Reference proteome</keyword>
<reference evidence="2 4" key="1">
    <citation type="submission" date="2015-04" db="EMBL/GenBank/DDBJ databases">
        <title>The draft genome sequence of Roseovarius indicus B108T.</title>
        <authorList>
            <person name="Li G."/>
            <person name="Lai Q."/>
            <person name="Shao Z."/>
            <person name="Yan P."/>
        </authorList>
    </citation>
    <scope>NUCLEOTIDE SEQUENCE [LARGE SCALE GENOMIC DNA]</scope>
    <source>
        <strain evidence="2 4">B108</strain>
    </source>
</reference>
<dbReference type="EMBL" id="CP031598">
    <property type="protein sequence ID" value="QEW26735.1"/>
    <property type="molecule type" value="Genomic_DNA"/>
</dbReference>
<dbReference type="KEGG" id="rid:RIdsm_02537"/>
<dbReference type="Proteomes" id="UP000325785">
    <property type="component" value="Chromosome"/>
</dbReference>
<accession>A0A0T5P919</accession>
<protein>
    <submittedName>
        <fullName evidence="2">Uncharacterized protein</fullName>
    </submittedName>
</protein>
<name>A0A0T5P919_9RHOB</name>
<reference evidence="3 5" key="2">
    <citation type="submission" date="2018-08" db="EMBL/GenBank/DDBJ databases">
        <title>Genetic Globetrotter - A new plasmid hitch-hiking vast phylogenetic and geographic distances.</title>
        <authorList>
            <person name="Vollmers J."/>
            <person name="Petersen J."/>
        </authorList>
    </citation>
    <scope>NUCLEOTIDE SEQUENCE [LARGE SCALE GENOMIC DNA]</scope>
    <source>
        <strain evidence="3 5">DSM 26383</strain>
    </source>
</reference>
<dbReference type="Proteomes" id="UP000051401">
    <property type="component" value="Unassembled WGS sequence"/>
</dbReference>
<dbReference type="PATRIC" id="fig|540747.5.peg.5786"/>
<dbReference type="STRING" id="540747.SAMN04488031_101805"/>
<evidence type="ECO:0000313" key="5">
    <source>
        <dbReference type="Proteomes" id="UP000325785"/>
    </source>
</evidence>
<keyword evidence="1" id="KW-0732">Signal</keyword>
<organism evidence="2 4">
    <name type="scientific">Roseovarius indicus</name>
    <dbReference type="NCBI Taxonomy" id="540747"/>
    <lineage>
        <taxon>Bacteria</taxon>
        <taxon>Pseudomonadati</taxon>
        <taxon>Pseudomonadota</taxon>
        <taxon>Alphaproteobacteria</taxon>
        <taxon>Rhodobacterales</taxon>
        <taxon>Roseobacteraceae</taxon>
        <taxon>Roseovarius</taxon>
    </lineage>
</organism>
<dbReference type="EMBL" id="LAXI01000007">
    <property type="protein sequence ID" value="KRS17532.1"/>
    <property type="molecule type" value="Genomic_DNA"/>
</dbReference>
<feature type="chain" id="PRO_5010437458" evidence="1">
    <location>
        <begin position="19"/>
        <end position="88"/>
    </location>
</feature>
<sequence length="88" mass="9884">MFRLAFFAALLATSPAVAMDHAACVKLQMDAYEAKAALWETSQRLRNARIDGTDQRETAKIAQDEAMAARFSVNDYIQRLSDLCETLR</sequence>
<evidence type="ECO:0000313" key="4">
    <source>
        <dbReference type="Proteomes" id="UP000051401"/>
    </source>
</evidence>
<evidence type="ECO:0000313" key="2">
    <source>
        <dbReference type="EMBL" id="KRS17532.1"/>
    </source>
</evidence>
<evidence type="ECO:0000313" key="3">
    <source>
        <dbReference type="EMBL" id="QEW26735.1"/>
    </source>
</evidence>
<gene>
    <name evidence="3" type="ORF">RIdsm_02537</name>
    <name evidence="2" type="ORF">XM52_13725</name>
</gene>
<proteinExistence type="predicted"/>
<evidence type="ECO:0000256" key="1">
    <source>
        <dbReference type="SAM" id="SignalP"/>
    </source>
</evidence>
<dbReference type="RefSeq" id="WP_057816705.1">
    <property type="nucleotide sequence ID" value="NZ_CP031598.1"/>
</dbReference>
<dbReference type="AlphaFoldDB" id="A0A0T5P919"/>